<keyword evidence="5 7" id="KW-1133">Transmembrane helix</keyword>
<dbReference type="InterPro" id="IPR000515">
    <property type="entry name" value="MetI-like"/>
</dbReference>
<dbReference type="Pfam" id="PF00528">
    <property type="entry name" value="BPD_transp_1"/>
    <property type="match status" value="1"/>
</dbReference>
<evidence type="ECO:0000256" key="2">
    <source>
        <dbReference type="ARBA" id="ARBA00022448"/>
    </source>
</evidence>
<evidence type="ECO:0000256" key="4">
    <source>
        <dbReference type="ARBA" id="ARBA00022692"/>
    </source>
</evidence>
<feature type="domain" description="ABC transmembrane type-1" evidence="8">
    <location>
        <begin position="72"/>
        <end position="286"/>
    </location>
</feature>
<reference evidence="9 10" key="1">
    <citation type="submission" date="2015-09" db="EMBL/GenBank/DDBJ databases">
        <authorList>
            <consortium name="Pathogen Informatics"/>
        </authorList>
    </citation>
    <scope>NUCLEOTIDE SEQUENCE [LARGE SCALE GENOMIC DNA]</scope>
    <source>
        <strain evidence="9 10">2789STDY5834876</strain>
    </source>
</reference>
<proteinExistence type="inferred from homology"/>
<dbReference type="STRING" id="39482.ERS852491_04349"/>
<evidence type="ECO:0000256" key="3">
    <source>
        <dbReference type="ARBA" id="ARBA00022475"/>
    </source>
</evidence>
<dbReference type="Proteomes" id="UP000095544">
    <property type="component" value="Unassembled WGS sequence"/>
</dbReference>
<feature type="transmembrane region" description="Helical" evidence="7">
    <location>
        <begin position="79"/>
        <end position="99"/>
    </location>
</feature>
<evidence type="ECO:0000313" key="9">
    <source>
        <dbReference type="EMBL" id="CUP13070.1"/>
    </source>
</evidence>
<dbReference type="GO" id="GO:0005886">
    <property type="term" value="C:plasma membrane"/>
    <property type="evidence" value="ECO:0007669"/>
    <property type="project" value="UniProtKB-SubCell"/>
</dbReference>
<keyword evidence="2 7" id="KW-0813">Transport</keyword>
<feature type="transmembrane region" description="Helical" evidence="7">
    <location>
        <begin position="265"/>
        <end position="287"/>
    </location>
</feature>
<dbReference type="InterPro" id="IPR051393">
    <property type="entry name" value="ABC_transporter_permease"/>
</dbReference>
<comment type="similarity">
    <text evidence="7">Belongs to the binding-protein-dependent transport system permease family.</text>
</comment>
<feature type="transmembrane region" description="Helical" evidence="7">
    <location>
        <begin position="111"/>
        <end position="131"/>
    </location>
</feature>
<dbReference type="PANTHER" id="PTHR30193:SF37">
    <property type="entry name" value="INNER MEMBRANE ABC TRANSPORTER PERMEASE PROTEIN YCJO"/>
    <property type="match status" value="1"/>
</dbReference>
<gene>
    <name evidence="9" type="primary">ugpA_27</name>
    <name evidence="9" type="ORF">ERS852491_04349</name>
</gene>
<evidence type="ECO:0000256" key="7">
    <source>
        <dbReference type="RuleBase" id="RU363032"/>
    </source>
</evidence>
<dbReference type="AlphaFoldDB" id="A0A174KUU8"/>
<name>A0A174KUU8_9FIRM</name>
<evidence type="ECO:0000313" key="10">
    <source>
        <dbReference type="Proteomes" id="UP000095544"/>
    </source>
</evidence>
<sequence length="293" mass="33018">MKRKHKRIKHETVTAYLMIAPEVILMALFIFVPILYALYISLFDWNAFGTKIFTGISNYIDVLRDSTFWDSLLITGKYAGIYVIAVYLLSLGAAVFVHSIRGNKRQQAVRIGIYLPNTISTIVAATLWTFLFNSRNGYINKILEQLGISRQLFLGSKTQALVCVAIVGIWIVFGYNMIIFLSALKDVPADYYEAAKIDGANAVQRFFKITFPLIKGTSIFILITTVISSFQVFDQIRVMTAGGPAKSTEVTVYYVYQLAFEQYRFGYASAIAVSLALIIMIITVIQLKLLKFK</sequence>
<feature type="transmembrane region" description="Helical" evidence="7">
    <location>
        <begin position="12"/>
        <end position="39"/>
    </location>
</feature>
<evidence type="ECO:0000256" key="6">
    <source>
        <dbReference type="ARBA" id="ARBA00023136"/>
    </source>
</evidence>
<dbReference type="EMBL" id="CYZU01000059">
    <property type="protein sequence ID" value="CUP13070.1"/>
    <property type="molecule type" value="Genomic_DNA"/>
</dbReference>
<accession>A0A174KUU8</accession>
<dbReference type="CDD" id="cd06261">
    <property type="entry name" value="TM_PBP2"/>
    <property type="match status" value="1"/>
</dbReference>
<dbReference type="Gene3D" id="1.10.3720.10">
    <property type="entry name" value="MetI-like"/>
    <property type="match status" value="1"/>
</dbReference>
<protein>
    <submittedName>
        <fullName evidence="9">sn-glycerol-3-phosphate transport system permease protein ugpA</fullName>
    </submittedName>
</protein>
<dbReference type="SUPFAM" id="SSF161098">
    <property type="entry name" value="MetI-like"/>
    <property type="match status" value="1"/>
</dbReference>
<feature type="transmembrane region" description="Helical" evidence="7">
    <location>
        <begin position="213"/>
        <end position="233"/>
    </location>
</feature>
<dbReference type="GO" id="GO:0055085">
    <property type="term" value="P:transmembrane transport"/>
    <property type="evidence" value="ECO:0007669"/>
    <property type="project" value="InterPro"/>
</dbReference>
<dbReference type="PROSITE" id="PS50928">
    <property type="entry name" value="ABC_TM1"/>
    <property type="match status" value="1"/>
</dbReference>
<evidence type="ECO:0000259" key="8">
    <source>
        <dbReference type="PROSITE" id="PS50928"/>
    </source>
</evidence>
<feature type="transmembrane region" description="Helical" evidence="7">
    <location>
        <begin position="159"/>
        <end position="181"/>
    </location>
</feature>
<keyword evidence="3" id="KW-1003">Cell membrane</keyword>
<keyword evidence="6 7" id="KW-0472">Membrane</keyword>
<evidence type="ECO:0000256" key="1">
    <source>
        <dbReference type="ARBA" id="ARBA00004651"/>
    </source>
</evidence>
<dbReference type="InterPro" id="IPR035906">
    <property type="entry name" value="MetI-like_sf"/>
</dbReference>
<dbReference type="PANTHER" id="PTHR30193">
    <property type="entry name" value="ABC TRANSPORTER PERMEASE PROTEIN"/>
    <property type="match status" value="1"/>
</dbReference>
<comment type="subcellular location">
    <subcellularLocation>
        <location evidence="1 7">Cell membrane</location>
        <topology evidence="1 7">Multi-pass membrane protein</topology>
    </subcellularLocation>
</comment>
<evidence type="ECO:0000256" key="5">
    <source>
        <dbReference type="ARBA" id="ARBA00022989"/>
    </source>
</evidence>
<organism evidence="9 10">
    <name type="scientific">Faecalicatena contorta</name>
    <dbReference type="NCBI Taxonomy" id="39482"/>
    <lineage>
        <taxon>Bacteria</taxon>
        <taxon>Bacillati</taxon>
        <taxon>Bacillota</taxon>
        <taxon>Clostridia</taxon>
        <taxon>Lachnospirales</taxon>
        <taxon>Lachnospiraceae</taxon>
        <taxon>Faecalicatena</taxon>
    </lineage>
</organism>
<keyword evidence="4 7" id="KW-0812">Transmembrane</keyword>